<evidence type="ECO:0000256" key="2">
    <source>
        <dbReference type="ARBA" id="ARBA00023163"/>
    </source>
</evidence>
<feature type="compositionally biased region" description="Basic and acidic residues" evidence="3">
    <location>
        <begin position="341"/>
        <end position="353"/>
    </location>
</feature>
<dbReference type="Proteomes" id="UP001165378">
    <property type="component" value="Unassembled WGS sequence"/>
</dbReference>
<dbReference type="PANTHER" id="PTHR43130:SF3">
    <property type="entry name" value="HTH-TYPE TRANSCRIPTIONAL REGULATOR RV1931C"/>
    <property type="match status" value="1"/>
</dbReference>
<evidence type="ECO:0000313" key="5">
    <source>
        <dbReference type="EMBL" id="MCF2531905.1"/>
    </source>
</evidence>
<name>A0AA41Q6J8_9ACTN</name>
<dbReference type="PROSITE" id="PS01124">
    <property type="entry name" value="HTH_ARAC_FAMILY_2"/>
    <property type="match status" value="1"/>
</dbReference>
<dbReference type="InterPro" id="IPR002818">
    <property type="entry name" value="DJ-1/PfpI"/>
</dbReference>
<dbReference type="SUPFAM" id="SSF46689">
    <property type="entry name" value="Homeodomain-like"/>
    <property type="match status" value="2"/>
</dbReference>
<dbReference type="SMART" id="SM00342">
    <property type="entry name" value="HTH_ARAC"/>
    <property type="match status" value="1"/>
</dbReference>
<evidence type="ECO:0000256" key="1">
    <source>
        <dbReference type="ARBA" id="ARBA00023015"/>
    </source>
</evidence>
<evidence type="ECO:0000256" key="3">
    <source>
        <dbReference type="SAM" id="MobiDB-lite"/>
    </source>
</evidence>
<feature type="domain" description="HTH araC/xylS-type" evidence="4">
    <location>
        <begin position="225"/>
        <end position="323"/>
    </location>
</feature>
<dbReference type="CDD" id="cd03137">
    <property type="entry name" value="GATase1_AraC_1"/>
    <property type="match status" value="1"/>
</dbReference>
<dbReference type="GO" id="GO:0043565">
    <property type="term" value="F:sequence-specific DNA binding"/>
    <property type="evidence" value="ECO:0007669"/>
    <property type="project" value="InterPro"/>
</dbReference>
<dbReference type="Gene3D" id="3.40.50.880">
    <property type="match status" value="1"/>
</dbReference>
<proteinExistence type="predicted"/>
<evidence type="ECO:0000313" key="6">
    <source>
        <dbReference type="Proteomes" id="UP001165378"/>
    </source>
</evidence>
<keyword evidence="2" id="KW-0804">Transcription</keyword>
<protein>
    <submittedName>
        <fullName evidence="5">DJ-1/PfpI family protein</fullName>
    </submittedName>
</protein>
<dbReference type="RefSeq" id="WP_235056595.1">
    <property type="nucleotide sequence ID" value="NZ_JAKFHA010000028.1"/>
</dbReference>
<dbReference type="PANTHER" id="PTHR43130">
    <property type="entry name" value="ARAC-FAMILY TRANSCRIPTIONAL REGULATOR"/>
    <property type="match status" value="1"/>
</dbReference>
<comment type="caution">
    <text evidence="5">The sequence shown here is derived from an EMBL/GenBank/DDBJ whole genome shotgun (WGS) entry which is preliminary data.</text>
</comment>
<dbReference type="Pfam" id="PF01965">
    <property type="entry name" value="DJ-1_PfpI"/>
    <property type="match status" value="1"/>
</dbReference>
<keyword evidence="1" id="KW-0805">Transcription regulation</keyword>
<evidence type="ECO:0000259" key="4">
    <source>
        <dbReference type="PROSITE" id="PS01124"/>
    </source>
</evidence>
<feature type="compositionally biased region" description="Polar residues" evidence="3">
    <location>
        <begin position="330"/>
        <end position="340"/>
    </location>
</feature>
<dbReference type="InterPro" id="IPR018060">
    <property type="entry name" value="HTH_AraC"/>
</dbReference>
<dbReference type="EMBL" id="JAKFHA010000028">
    <property type="protein sequence ID" value="MCF2531905.1"/>
    <property type="molecule type" value="Genomic_DNA"/>
</dbReference>
<dbReference type="GO" id="GO:0003700">
    <property type="term" value="F:DNA-binding transcription factor activity"/>
    <property type="evidence" value="ECO:0007669"/>
    <property type="project" value="InterPro"/>
</dbReference>
<keyword evidence="6" id="KW-1185">Reference proteome</keyword>
<gene>
    <name evidence="5" type="ORF">LZ495_32470</name>
</gene>
<dbReference type="InterPro" id="IPR029062">
    <property type="entry name" value="Class_I_gatase-like"/>
</dbReference>
<dbReference type="SUPFAM" id="SSF52317">
    <property type="entry name" value="Class I glutamine amidotransferase-like"/>
    <property type="match status" value="1"/>
</dbReference>
<organism evidence="5 6">
    <name type="scientific">Yinghuangia soli</name>
    <dbReference type="NCBI Taxonomy" id="2908204"/>
    <lineage>
        <taxon>Bacteria</taxon>
        <taxon>Bacillati</taxon>
        <taxon>Actinomycetota</taxon>
        <taxon>Actinomycetes</taxon>
        <taxon>Kitasatosporales</taxon>
        <taxon>Streptomycetaceae</taxon>
        <taxon>Yinghuangia</taxon>
    </lineage>
</organism>
<dbReference type="InterPro" id="IPR052158">
    <property type="entry name" value="INH-QAR"/>
</dbReference>
<feature type="region of interest" description="Disordered" evidence="3">
    <location>
        <begin position="323"/>
        <end position="367"/>
    </location>
</feature>
<reference evidence="5" key="1">
    <citation type="submission" date="2022-01" db="EMBL/GenBank/DDBJ databases">
        <title>Genome-Based Taxonomic Classification of the Phylum Actinobacteria.</title>
        <authorList>
            <person name="Gao Y."/>
        </authorList>
    </citation>
    <scope>NUCLEOTIDE SEQUENCE</scope>
    <source>
        <strain evidence="5">KLBMP 8922</strain>
    </source>
</reference>
<dbReference type="InterPro" id="IPR009057">
    <property type="entry name" value="Homeodomain-like_sf"/>
</dbReference>
<dbReference type="AlphaFoldDB" id="A0AA41Q6J8"/>
<sequence length="367" mass="38881">MANEQAVEAFRRVVVVGYHDASLLDIACVVETFDAANTLGAVPPYRVELVSPKGRPVVGTAGFTLAVHGALETVTGRIDTLVVAGGYGHEEAAEADGMVRHVRRLAPASRRVASVCTGASVLAASGLLDGRRVTTHWAFAARLARRHPAVHVDPAPLYVKDGDVYTSAGVTSALDLTLAFVEEDNGAALARSVARGLVTYLQRPGNQAQVSMFVAGPPPDHPVIRKLAGHIAKNPADDLSPAALARAAGVSSRHLARLFEVQMGTTPARYVRAVRTEHAAQLLSSSALPLSGVARRCGFGSTETLRQAFMDMYGVSPSAYRRMHRGSAEPQDTQDTQDMQGKQETHETQDARHPQAAQATGDASEVS</sequence>
<dbReference type="Gene3D" id="1.10.10.60">
    <property type="entry name" value="Homeodomain-like"/>
    <property type="match status" value="1"/>
</dbReference>
<dbReference type="Pfam" id="PF12833">
    <property type="entry name" value="HTH_18"/>
    <property type="match status" value="1"/>
</dbReference>
<accession>A0AA41Q6J8</accession>